<dbReference type="InterPro" id="IPR036412">
    <property type="entry name" value="HAD-like_sf"/>
</dbReference>
<dbReference type="AlphaFoldDB" id="A0A9P9D4H0"/>
<dbReference type="Gene3D" id="3.40.50.1000">
    <property type="entry name" value="HAD superfamily/HAD-like"/>
    <property type="match status" value="1"/>
</dbReference>
<dbReference type="InterPro" id="IPR051540">
    <property type="entry name" value="S-2-haloacid_dehalogenase"/>
</dbReference>
<proteinExistence type="predicted"/>
<organism evidence="2 3">
    <name type="scientific">Dendryphion nanum</name>
    <dbReference type="NCBI Taxonomy" id="256645"/>
    <lineage>
        <taxon>Eukaryota</taxon>
        <taxon>Fungi</taxon>
        <taxon>Dikarya</taxon>
        <taxon>Ascomycota</taxon>
        <taxon>Pezizomycotina</taxon>
        <taxon>Dothideomycetes</taxon>
        <taxon>Pleosporomycetidae</taxon>
        <taxon>Pleosporales</taxon>
        <taxon>Torulaceae</taxon>
        <taxon>Dendryphion</taxon>
    </lineage>
</organism>
<dbReference type="SFLD" id="SFLDS00003">
    <property type="entry name" value="Haloacid_Dehalogenase"/>
    <property type="match status" value="1"/>
</dbReference>
<dbReference type="NCBIfam" id="TIGR01549">
    <property type="entry name" value="HAD-SF-IA-v1"/>
    <property type="match status" value="1"/>
</dbReference>
<dbReference type="OrthoDB" id="2363873at2759"/>
<dbReference type="InterPro" id="IPR023214">
    <property type="entry name" value="HAD_sf"/>
</dbReference>
<keyword evidence="1" id="KW-0378">Hydrolase</keyword>
<dbReference type="NCBIfam" id="TIGR01493">
    <property type="entry name" value="HAD-SF-IA-v2"/>
    <property type="match status" value="1"/>
</dbReference>
<dbReference type="PRINTS" id="PR00413">
    <property type="entry name" value="HADHALOGNASE"/>
</dbReference>
<dbReference type="EMBL" id="JAGMWT010000021">
    <property type="protein sequence ID" value="KAH7112555.1"/>
    <property type="molecule type" value="Genomic_DNA"/>
</dbReference>
<comment type="caution">
    <text evidence="2">The sequence shown here is derived from an EMBL/GenBank/DDBJ whole genome shotgun (WGS) entry which is preliminary data.</text>
</comment>
<dbReference type="Gene3D" id="1.10.150.240">
    <property type="entry name" value="Putative phosphatase, domain 2"/>
    <property type="match status" value="1"/>
</dbReference>
<dbReference type="Pfam" id="PF00702">
    <property type="entry name" value="Hydrolase"/>
    <property type="match status" value="1"/>
</dbReference>
<dbReference type="InterPro" id="IPR023198">
    <property type="entry name" value="PGP-like_dom2"/>
</dbReference>
<name>A0A9P9D4H0_9PLEO</name>
<dbReference type="PANTHER" id="PTHR43316:SF3">
    <property type="entry name" value="HALOACID DEHALOGENASE, TYPE II (AFU_ORTHOLOGUE AFUA_2G07750)-RELATED"/>
    <property type="match status" value="1"/>
</dbReference>
<reference evidence="2" key="1">
    <citation type="journal article" date="2021" name="Nat. Commun.">
        <title>Genetic determinants of endophytism in the Arabidopsis root mycobiome.</title>
        <authorList>
            <person name="Mesny F."/>
            <person name="Miyauchi S."/>
            <person name="Thiergart T."/>
            <person name="Pickel B."/>
            <person name="Atanasova L."/>
            <person name="Karlsson M."/>
            <person name="Huettel B."/>
            <person name="Barry K.W."/>
            <person name="Haridas S."/>
            <person name="Chen C."/>
            <person name="Bauer D."/>
            <person name="Andreopoulos W."/>
            <person name="Pangilinan J."/>
            <person name="LaButti K."/>
            <person name="Riley R."/>
            <person name="Lipzen A."/>
            <person name="Clum A."/>
            <person name="Drula E."/>
            <person name="Henrissat B."/>
            <person name="Kohler A."/>
            <person name="Grigoriev I.V."/>
            <person name="Martin F.M."/>
            <person name="Hacquard S."/>
        </authorList>
    </citation>
    <scope>NUCLEOTIDE SEQUENCE</scope>
    <source>
        <strain evidence="2">MPI-CAGE-CH-0243</strain>
    </source>
</reference>
<sequence length="272" mass="30630">MSSSSSSSQIAIFFDLMGTCCDWLSSLLPLLLSLPPHPSLQTLGPNPRISHDALVSLALAWRAGFFAEIHGRFERREGAEDIDVTHRRVLDRLLEERGVGIEAWDEEMRTRLVQQWHQQIPWPDVIPALELLRARGNVFLVVLANGTTRLQLDIAQSSLIPFHTLLSSELLGLTKPDSMMYLKAIDLVKLPPDRCVMLASHLYDLEAAKGAGIRTVYVRRDTEDVGIEIEKELAKGYVDFSCDGRGVREAEQRNGGFRDAVHWIEKVYEKIS</sequence>
<protein>
    <submittedName>
        <fullName evidence="2">Haloacid dehalogenase</fullName>
    </submittedName>
</protein>
<evidence type="ECO:0000313" key="3">
    <source>
        <dbReference type="Proteomes" id="UP000700596"/>
    </source>
</evidence>
<accession>A0A9P9D4H0</accession>
<dbReference type="Proteomes" id="UP000700596">
    <property type="component" value="Unassembled WGS sequence"/>
</dbReference>
<evidence type="ECO:0000256" key="1">
    <source>
        <dbReference type="ARBA" id="ARBA00022801"/>
    </source>
</evidence>
<keyword evidence="3" id="KW-1185">Reference proteome</keyword>
<dbReference type="InterPro" id="IPR006439">
    <property type="entry name" value="HAD-SF_hydro_IA"/>
</dbReference>
<gene>
    <name evidence="2" type="ORF">B0J11DRAFT_498173</name>
</gene>
<dbReference type="PANTHER" id="PTHR43316">
    <property type="entry name" value="HYDROLASE, HALOACID DELAHOGENASE-RELATED"/>
    <property type="match status" value="1"/>
</dbReference>
<evidence type="ECO:0000313" key="2">
    <source>
        <dbReference type="EMBL" id="KAH7112555.1"/>
    </source>
</evidence>
<dbReference type="SFLD" id="SFLDG01129">
    <property type="entry name" value="C1.5:_HAD__Beta-PGM__Phosphata"/>
    <property type="match status" value="1"/>
</dbReference>
<dbReference type="GO" id="GO:0016791">
    <property type="term" value="F:phosphatase activity"/>
    <property type="evidence" value="ECO:0007669"/>
    <property type="project" value="UniProtKB-ARBA"/>
</dbReference>
<dbReference type="SUPFAM" id="SSF56784">
    <property type="entry name" value="HAD-like"/>
    <property type="match status" value="1"/>
</dbReference>